<dbReference type="CDD" id="cd00160">
    <property type="entry name" value="RhoGEF"/>
    <property type="match status" value="1"/>
</dbReference>
<dbReference type="AlphaFoldDB" id="A0A3B3VVK2"/>
<dbReference type="Gene3D" id="1.20.900.10">
    <property type="entry name" value="Dbl homology (DH) domain"/>
    <property type="match status" value="1"/>
</dbReference>
<dbReference type="InterPro" id="IPR047271">
    <property type="entry name" value="Ephexin-like"/>
</dbReference>
<reference evidence="4" key="2">
    <citation type="submission" date="2025-09" db="UniProtKB">
        <authorList>
            <consortium name="Ensembl"/>
        </authorList>
    </citation>
    <scope>IDENTIFICATION</scope>
</reference>
<feature type="region of interest" description="Disordered" evidence="2">
    <location>
        <begin position="276"/>
        <end position="297"/>
    </location>
</feature>
<dbReference type="STRING" id="48699.ENSPLAP00000029835"/>
<feature type="compositionally biased region" description="Low complexity" evidence="2">
    <location>
        <begin position="50"/>
        <end position="62"/>
    </location>
</feature>
<feature type="compositionally biased region" description="Basic residues" evidence="2">
    <location>
        <begin position="371"/>
        <end position="384"/>
    </location>
</feature>
<feature type="compositionally biased region" description="Low complexity" evidence="2">
    <location>
        <begin position="183"/>
        <end position="214"/>
    </location>
</feature>
<feature type="region of interest" description="Disordered" evidence="2">
    <location>
        <begin position="48"/>
        <end position="214"/>
    </location>
</feature>
<accession>A0A3B3VVK2</accession>
<dbReference type="Gene3D" id="2.30.29.30">
    <property type="entry name" value="Pleckstrin-homology domain (PH domain)/Phosphotyrosine-binding domain (PTB)"/>
    <property type="match status" value="1"/>
</dbReference>
<evidence type="ECO:0000256" key="1">
    <source>
        <dbReference type="ARBA" id="ARBA00022658"/>
    </source>
</evidence>
<dbReference type="FunFam" id="1.20.900.10:FF:000007">
    <property type="entry name" value="rho guanine nucleotide exchange factor 19"/>
    <property type="match status" value="1"/>
</dbReference>
<feature type="region of interest" description="Disordered" evidence="2">
    <location>
        <begin position="326"/>
        <end position="396"/>
    </location>
</feature>
<reference evidence="4" key="1">
    <citation type="submission" date="2025-08" db="UniProtKB">
        <authorList>
            <consortium name="Ensembl"/>
        </authorList>
    </citation>
    <scope>IDENTIFICATION</scope>
</reference>
<dbReference type="SUPFAM" id="SSF50729">
    <property type="entry name" value="PH domain-like"/>
    <property type="match status" value="1"/>
</dbReference>
<dbReference type="GeneTree" id="ENSGT01030000234571"/>
<dbReference type="GO" id="GO:0005085">
    <property type="term" value="F:guanyl-nucleotide exchange factor activity"/>
    <property type="evidence" value="ECO:0007669"/>
    <property type="project" value="UniProtKB-KW"/>
</dbReference>
<dbReference type="CDD" id="cd01221">
    <property type="entry name" value="PH_ephexin"/>
    <property type="match status" value="1"/>
</dbReference>
<feature type="domain" description="DH" evidence="3">
    <location>
        <begin position="456"/>
        <end position="641"/>
    </location>
</feature>
<keyword evidence="5" id="KW-1185">Reference proteome</keyword>
<evidence type="ECO:0000259" key="3">
    <source>
        <dbReference type="PROSITE" id="PS50010"/>
    </source>
</evidence>
<keyword evidence="1" id="KW-0344">Guanine-nucleotide releasing factor</keyword>
<evidence type="ECO:0000256" key="2">
    <source>
        <dbReference type="SAM" id="MobiDB-lite"/>
    </source>
</evidence>
<dbReference type="SUPFAM" id="SSF48065">
    <property type="entry name" value="DBL homology domain (DH-domain)"/>
    <property type="match status" value="1"/>
</dbReference>
<dbReference type="Proteomes" id="UP000261500">
    <property type="component" value="Unplaced"/>
</dbReference>
<organism evidence="4 5">
    <name type="scientific">Poecilia latipinna</name>
    <name type="common">sailfin molly</name>
    <dbReference type="NCBI Taxonomy" id="48699"/>
    <lineage>
        <taxon>Eukaryota</taxon>
        <taxon>Metazoa</taxon>
        <taxon>Chordata</taxon>
        <taxon>Craniata</taxon>
        <taxon>Vertebrata</taxon>
        <taxon>Euteleostomi</taxon>
        <taxon>Actinopterygii</taxon>
        <taxon>Neopterygii</taxon>
        <taxon>Teleostei</taxon>
        <taxon>Neoteleostei</taxon>
        <taxon>Acanthomorphata</taxon>
        <taxon>Ovalentaria</taxon>
        <taxon>Atherinomorphae</taxon>
        <taxon>Cyprinodontiformes</taxon>
        <taxon>Poeciliidae</taxon>
        <taxon>Poeciliinae</taxon>
        <taxon>Poecilia</taxon>
    </lineage>
</organism>
<dbReference type="InterPro" id="IPR047270">
    <property type="entry name" value="PH_ephexin"/>
</dbReference>
<proteinExistence type="predicted"/>
<dbReference type="InterPro" id="IPR035899">
    <property type="entry name" value="DBL_dom_sf"/>
</dbReference>
<evidence type="ECO:0000313" key="4">
    <source>
        <dbReference type="Ensembl" id="ENSPLAP00000029835.1"/>
    </source>
</evidence>
<sequence length="785" mass="87205">MVLKHVLHKPSEKKRIVRSISIGRLYNGRFSLSKFRAEDKRATLDNRVCNGGSNRRNNQNGSVCSENHHQDTQRSTTNPLDLDLEKDQISSGTNTPPPETPTDNCSSHIHSPHTPNHYHYELSSQSSISSSSSPGYGTLSPSHSSSSSIPSLSSLTSSDPPTPRSPSPADRGNPLQSQTTSPASSYDTLYASSSSSSFSTSPSLSPTASPSPAVVLSTNSPAALKMGTQQLIPKGLASDIRQTKAPPTGTQRLGLDHSKRAMKVLSMVEAGGYFSTGGGHTKEAEGETESPGALRRALRSTSYRRAVVTEVDKDVTLVELKMPVMEGLENPGSSTGSTNLSTLSPTSAEAPKAASPRITKSSSPRMDKTISKKKSKIPNRKKLTSQRTFDSEEEELYQNYKEKALHNDSDEDADSRGPKPDQGIVVQYRPIRTSWSQLSVVKKNGLAEQLSQEERKRQEAIFEVISSEHSYLHSLEILIRMFKNSSELSEAMTKIDHHHLFSNISDVCEASKKFFKELEDRHQQSIVIDDISDIVCKHAESTFDPYIKYCSNEVYQQRTLQRLVGAKNSAFKEVLTRLEGHPDCRNLPMSSFLILPMQRITRLPLLLDTICQKTSKDSARYETCKKALQAVSKVVRKCNEGARTMERTEMMYTINTQLQFKIKPFPLVSSSRWMVKRGELTAFVEDSGIFTKRKSRQHVYFFLFNDVLIVTKKKGEDSHTVIDYALRDQIQVGSSQPEDVHLSPVKSPTSMLSSRQVGANHLFRLCFRSNHSSEKVAMILGTELE</sequence>
<feature type="compositionally biased region" description="Low complexity" evidence="2">
    <location>
        <begin position="123"/>
        <end position="159"/>
    </location>
</feature>
<dbReference type="InterPro" id="IPR000219">
    <property type="entry name" value="DH_dom"/>
</dbReference>
<dbReference type="PANTHER" id="PTHR12845">
    <property type="entry name" value="GUANINE NUCLEOTIDE EXCHANGE FACTOR"/>
    <property type="match status" value="1"/>
</dbReference>
<dbReference type="SMART" id="SM00325">
    <property type="entry name" value="RhoGEF"/>
    <property type="match status" value="1"/>
</dbReference>
<dbReference type="InterPro" id="IPR011993">
    <property type="entry name" value="PH-like_dom_sf"/>
</dbReference>
<dbReference type="PANTHER" id="PTHR12845:SF4">
    <property type="entry name" value="RHO GUANINE NUCLEOTIDE EXCHANGE FACTOR 26"/>
    <property type="match status" value="1"/>
</dbReference>
<dbReference type="Ensembl" id="ENSPLAT00000025164.1">
    <property type="protein sequence ID" value="ENSPLAP00000029835.1"/>
    <property type="gene ID" value="ENSPLAG00000020404.1"/>
</dbReference>
<feature type="compositionally biased region" description="Low complexity" evidence="2">
    <location>
        <begin position="330"/>
        <end position="347"/>
    </location>
</feature>
<evidence type="ECO:0000313" key="5">
    <source>
        <dbReference type="Proteomes" id="UP000261500"/>
    </source>
</evidence>
<dbReference type="Pfam" id="PF00621">
    <property type="entry name" value="RhoGEF"/>
    <property type="match status" value="1"/>
</dbReference>
<dbReference type="PROSITE" id="PS50010">
    <property type="entry name" value="DH_2"/>
    <property type="match status" value="1"/>
</dbReference>
<name>A0A3B3VVK2_9TELE</name>
<protein>
    <submittedName>
        <fullName evidence="4">Rho guanine nucleotide exchange factor 26</fullName>
    </submittedName>
</protein>